<reference evidence="2 3" key="1">
    <citation type="journal article" date="2019" name="Nat. Microbiol.">
        <title>Mediterranean grassland soil C-N compound turnover is dependent on rainfall and depth, and is mediated by genomically divergent microorganisms.</title>
        <authorList>
            <person name="Diamond S."/>
            <person name="Andeer P.F."/>
            <person name="Li Z."/>
            <person name="Crits-Christoph A."/>
            <person name="Burstein D."/>
            <person name="Anantharaman K."/>
            <person name="Lane K.R."/>
            <person name="Thomas B.C."/>
            <person name="Pan C."/>
            <person name="Northen T.R."/>
            <person name="Banfield J.F."/>
        </authorList>
    </citation>
    <scope>NUCLEOTIDE SEQUENCE [LARGE SCALE GENOMIC DNA]</scope>
    <source>
        <strain evidence="2">WS_11</strain>
    </source>
</reference>
<dbReference type="Pfam" id="PF14349">
    <property type="entry name" value="SprA_N"/>
    <property type="match status" value="1"/>
</dbReference>
<evidence type="ECO:0000259" key="1">
    <source>
        <dbReference type="Pfam" id="PF14349"/>
    </source>
</evidence>
<sequence>IPADNGWRRYRIPITDSLRVRFGSPDLTLARHVRVWLDGITHTDDDPLEDQATNQQRPLVMLGGMEIVGSRWVTSDLTPAQTGSGTTMTLNAVNNVDNADVYTPPFDPGTTRNGARDQTRREQSLALEFTRLLPGDSLEAYKSFSLDEDYSRYGTLKFYVAGVEIPNYDPVTSNLFYFVRFASDEHGLNFYEYRAPVPPSSHPGAINWSEVKLKLTDLSNLKVDPRYSLSDTIIAPGETPGVTLVVKGRPSFTRLRRISFGVVNLDTAVVTSSGSVWLDEIRATDVARDRGTAERFTVTGRMANLLHYNVTYDARDEDFMQVGDTRGSGNRSSTYTVNAGFDLHRFFEGTGILLPISVNVTGSRAQPRYTAGDDVLRTGALAAASESQSGSRSYSVSYQRTWSERSHPLLRYTLGGVTANLSQARSVNLNPASVDTSRALSAGVSYSISPRKLLPVPIPEGRTYDRLRDGSGSLVLRNITQGRTAFIDFGADTRPFDPLLHHQFQARRNLMLSDPIREHIGFINLGKVVTWNQSMDSRYSLNRGRWLAPQLSWNASYFQNNGPELSKDLSIRAVNNAESFTASWGLPFDQLVARGRAAPRDTLKRAGPSFLRSLASCLGAVTMDAGVTRSSGFTRLAGAPRLAYMWGLTSDPGLRPDSTGSVQAAFGNASNETQDWRAGLRTRLLLAYDASIQTQANFGWHRTEVNDVPNRSQRVQFPDLDVDYGKLPEAIGLKHVFSNPRLRTTYSRNRNTEYSNSDTPTNISTNEEWRPLLGLTGDFRNGARAELHVQHRATVTEYRQVGSSIASDANTDVDLSLSRNYTRGQKVTFLGKQSTVKTNINMGLTATYSRRKSETRQAGIDRPINPISEDRLSVNATGSYGFSNNVTGNAELGFSQNRDLQRDIISRSIRIELRAQLTF</sequence>
<organism evidence="2 3">
    <name type="scientific">Eiseniibacteriota bacterium</name>
    <dbReference type="NCBI Taxonomy" id="2212470"/>
    <lineage>
        <taxon>Bacteria</taxon>
        <taxon>Candidatus Eiseniibacteriota</taxon>
    </lineage>
</organism>
<feature type="domain" description="Gliding motility protein SprA N-terminal" evidence="1">
    <location>
        <begin position="65"/>
        <end position="371"/>
    </location>
</feature>
<comment type="caution">
    <text evidence="2">The sequence shown here is derived from an EMBL/GenBank/DDBJ whole genome shotgun (WGS) entry which is preliminary data.</text>
</comment>
<feature type="non-terminal residue" evidence="2">
    <location>
        <position position="1"/>
    </location>
</feature>
<evidence type="ECO:0000313" key="2">
    <source>
        <dbReference type="EMBL" id="TMQ70481.1"/>
    </source>
</evidence>
<dbReference type="EMBL" id="VBPB01000222">
    <property type="protein sequence ID" value="TMQ70481.1"/>
    <property type="molecule type" value="Genomic_DNA"/>
</dbReference>
<name>A0A538U3Q4_UNCEI</name>
<protein>
    <recommendedName>
        <fullName evidence="1">Gliding motility protein SprA N-terminal domain-containing protein</fullName>
    </recommendedName>
</protein>
<evidence type="ECO:0000313" key="3">
    <source>
        <dbReference type="Proteomes" id="UP000319771"/>
    </source>
</evidence>
<dbReference type="InterPro" id="IPR025684">
    <property type="entry name" value="SprA_N_dom"/>
</dbReference>
<dbReference type="AlphaFoldDB" id="A0A538U3Q4"/>
<proteinExistence type="predicted"/>
<gene>
    <name evidence="2" type="ORF">E6K81_12490</name>
</gene>
<accession>A0A538U3Q4</accession>
<dbReference type="Proteomes" id="UP000319771">
    <property type="component" value="Unassembled WGS sequence"/>
</dbReference>